<accession>A0ABS3CR07</accession>
<dbReference type="InterPro" id="IPR011006">
    <property type="entry name" value="CheY-like_superfamily"/>
</dbReference>
<evidence type="ECO:0000256" key="1">
    <source>
        <dbReference type="ARBA" id="ARBA00000085"/>
    </source>
</evidence>
<dbReference type="InterPro" id="IPR000014">
    <property type="entry name" value="PAS"/>
</dbReference>
<dbReference type="InterPro" id="IPR039420">
    <property type="entry name" value="WalR-like"/>
</dbReference>
<evidence type="ECO:0000313" key="12">
    <source>
        <dbReference type="EMBL" id="MBN7818094.1"/>
    </source>
</evidence>
<dbReference type="SUPFAM" id="SSF47384">
    <property type="entry name" value="Homodimeric domain of signal transducing histidine kinase"/>
    <property type="match status" value="1"/>
</dbReference>
<evidence type="ECO:0000256" key="3">
    <source>
        <dbReference type="ARBA" id="ARBA00022553"/>
    </source>
</evidence>
<keyword evidence="6" id="KW-0238">DNA-binding</keyword>
<dbReference type="InterPro" id="IPR003661">
    <property type="entry name" value="HisK_dim/P_dom"/>
</dbReference>
<dbReference type="RefSeq" id="WP_206588762.1">
    <property type="nucleotide sequence ID" value="NZ_JAFKCU010000009.1"/>
</dbReference>
<dbReference type="Pfam" id="PF00072">
    <property type="entry name" value="Response_reg"/>
    <property type="match status" value="1"/>
</dbReference>
<keyword evidence="5" id="KW-0805">Transcription regulation</keyword>
<dbReference type="InterPro" id="IPR001789">
    <property type="entry name" value="Sig_transdc_resp-reg_receiver"/>
</dbReference>
<dbReference type="Gene3D" id="3.30.450.20">
    <property type="entry name" value="PAS domain"/>
    <property type="match status" value="1"/>
</dbReference>
<keyword evidence="4" id="KW-0902">Two-component regulatory system</keyword>
<dbReference type="Gene3D" id="3.40.50.2300">
    <property type="match status" value="1"/>
</dbReference>
<dbReference type="CDD" id="cd00130">
    <property type="entry name" value="PAS"/>
    <property type="match status" value="1"/>
</dbReference>
<comment type="caution">
    <text evidence="12">The sequence shown here is derived from an EMBL/GenBank/DDBJ whole genome shotgun (WGS) entry which is preliminary data.</text>
</comment>
<name>A0ABS3CR07_9BACT</name>
<gene>
    <name evidence="12" type="ORF">J0A69_21825</name>
</gene>
<reference evidence="12 13" key="1">
    <citation type="submission" date="2021-03" db="EMBL/GenBank/DDBJ databases">
        <title>novel species isolated from a fishpond in China.</title>
        <authorList>
            <person name="Lu H."/>
            <person name="Cai Z."/>
        </authorList>
    </citation>
    <scope>NUCLEOTIDE SEQUENCE [LARGE SCALE GENOMIC DNA]</scope>
    <source>
        <strain evidence="12 13">YJ13C</strain>
    </source>
</reference>
<dbReference type="Pfam" id="PF13426">
    <property type="entry name" value="PAS_9"/>
    <property type="match status" value="1"/>
</dbReference>
<protein>
    <recommendedName>
        <fullName evidence="2">histidine kinase</fullName>
        <ecNumber evidence="2">2.7.13.3</ecNumber>
    </recommendedName>
</protein>
<dbReference type="PANTHER" id="PTHR48111:SF1">
    <property type="entry name" value="TWO-COMPONENT RESPONSE REGULATOR ORR33"/>
    <property type="match status" value="1"/>
</dbReference>
<dbReference type="SMART" id="SM00091">
    <property type="entry name" value="PAS"/>
    <property type="match status" value="1"/>
</dbReference>
<evidence type="ECO:0000256" key="4">
    <source>
        <dbReference type="ARBA" id="ARBA00023012"/>
    </source>
</evidence>
<dbReference type="EC" id="2.7.13.3" evidence="2"/>
<dbReference type="PANTHER" id="PTHR48111">
    <property type="entry name" value="REGULATOR OF RPOS"/>
    <property type="match status" value="1"/>
</dbReference>
<dbReference type="InterPro" id="IPR035965">
    <property type="entry name" value="PAS-like_dom_sf"/>
</dbReference>
<organism evidence="12 13">
    <name type="scientific">Algoriphagus pacificus</name>
    <dbReference type="NCBI Taxonomy" id="2811234"/>
    <lineage>
        <taxon>Bacteria</taxon>
        <taxon>Pseudomonadati</taxon>
        <taxon>Bacteroidota</taxon>
        <taxon>Cytophagia</taxon>
        <taxon>Cytophagales</taxon>
        <taxon>Cyclobacteriaceae</taxon>
        <taxon>Algoriphagus</taxon>
    </lineage>
</organism>
<evidence type="ECO:0000313" key="13">
    <source>
        <dbReference type="Proteomes" id="UP000664480"/>
    </source>
</evidence>
<dbReference type="NCBIfam" id="TIGR00229">
    <property type="entry name" value="sensory_box"/>
    <property type="match status" value="1"/>
</dbReference>
<keyword evidence="7" id="KW-0804">Transcription</keyword>
<evidence type="ECO:0000259" key="10">
    <source>
        <dbReference type="PROSITE" id="PS50110"/>
    </source>
</evidence>
<evidence type="ECO:0000256" key="6">
    <source>
        <dbReference type="ARBA" id="ARBA00023125"/>
    </source>
</evidence>
<dbReference type="PROSITE" id="PS50112">
    <property type="entry name" value="PAS"/>
    <property type="match status" value="1"/>
</dbReference>
<feature type="coiled-coil region" evidence="9">
    <location>
        <begin position="288"/>
        <end position="319"/>
    </location>
</feature>
<dbReference type="InterPro" id="IPR036097">
    <property type="entry name" value="HisK_dim/P_sf"/>
</dbReference>
<evidence type="ECO:0000256" key="5">
    <source>
        <dbReference type="ARBA" id="ARBA00023015"/>
    </source>
</evidence>
<sequence length="338" mass="38745">MKKDENPYHILVVEDNLGDYVLLEEYLSEYLLNLDIIHAENYQTASKILAEKEQAIDLVFLDLSLPDKSGEELVVDITKIAIGVPIVVLTGFSDLEFGSRSLALGASDYLVKDDLSPAVLYKSLIYNIQRLNFIAELKESKRKYSDLFQLNPSPIIVYDQKSLKIIDVNEAASSKYGYSREEFLEMDLLDIRPKSEERVLLDSVKDFWVMNSNNYQRVTKHLKKNGEILDVEISPAKVKINNKDAGLVLINDITEKLRYVRKIEEQNETFREIAWIQSHVVRAPLARMMGLVNLIESQEEELNEELKELVEYIKISARELDGIIRDISQKSEGISKNS</sequence>
<dbReference type="Gene3D" id="1.10.287.130">
    <property type="match status" value="1"/>
</dbReference>
<proteinExistence type="predicted"/>
<evidence type="ECO:0000256" key="9">
    <source>
        <dbReference type="SAM" id="Coils"/>
    </source>
</evidence>
<dbReference type="Pfam" id="PF00512">
    <property type="entry name" value="HisKA"/>
    <property type="match status" value="1"/>
</dbReference>
<comment type="catalytic activity">
    <reaction evidence="1">
        <text>ATP + protein L-histidine = ADP + protein N-phospho-L-histidine.</text>
        <dbReference type="EC" id="2.7.13.3"/>
    </reaction>
</comment>
<dbReference type="PROSITE" id="PS50110">
    <property type="entry name" value="RESPONSE_REGULATORY"/>
    <property type="match status" value="1"/>
</dbReference>
<dbReference type="SUPFAM" id="SSF52172">
    <property type="entry name" value="CheY-like"/>
    <property type="match status" value="1"/>
</dbReference>
<keyword evidence="3 8" id="KW-0597">Phosphoprotein</keyword>
<dbReference type="SMART" id="SM00448">
    <property type="entry name" value="REC"/>
    <property type="match status" value="1"/>
</dbReference>
<feature type="domain" description="Response regulatory" evidence="10">
    <location>
        <begin position="9"/>
        <end position="127"/>
    </location>
</feature>
<keyword evidence="9" id="KW-0175">Coiled coil</keyword>
<evidence type="ECO:0000256" key="2">
    <source>
        <dbReference type="ARBA" id="ARBA00012438"/>
    </source>
</evidence>
<dbReference type="EMBL" id="JAFKCU010000009">
    <property type="protein sequence ID" value="MBN7818094.1"/>
    <property type="molecule type" value="Genomic_DNA"/>
</dbReference>
<feature type="domain" description="PAS" evidence="11">
    <location>
        <begin position="140"/>
        <end position="189"/>
    </location>
</feature>
<evidence type="ECO:0000256" key="8">
    <source>
        <dbReference type="PROSITE-ProRule" id="PRU00169"/>
    </source>
</evidence>
<dbReference type="SUPFAM" id="SSF55785">
    <property type="entry name" value="PYP-like sensor domain (PAS domain)"/>
    <property type="match status" value="1"/>
</dbReference>
<evidence type="ECO:0000256" key="7">
    <source>
        <dbReference type="ARBA" id="ARBA00023163"/>
    </source>
</evidence>
<evidence type="ECO:0000259" key="11">
    <source>
        <dbReference type="PROSITE" id="PS50112"/>
    </source>
</evidence>
<feature type="modified residue" description="4-aspartylphosphate" evidence="8">
    <location>
        <position position="62"/>
    </location>
</feature>
<dbReference type="CDD" id="cd00156">
    <property type="entry name" value="REC"/>
    <property type="match status" value="1"/>
</dbReference>
<dbReference type="Proteomes" id="UP000664480">
    <property type="component" value="Unassembled WGS sequence"/>
</dbReference>
<keyword evidence="13" id="KW-1185">Reference proteome</keyword>